<sequence>MRIALGLQYDGSPYSGWQTQVNQNTIQDELEKALSAFVGVGALKSNPIRVITAGRTDTGVHALGQVIHFDVDVERENWSWVRGVNSFLPESIVVNWAQPVPPEFSARYSAHERTYIYALHAGPCRSPMTTNRAGYVMLPSDRWFDVKAMQQAAECLIGEHDFTSFRSSECQSKTPVKTIYSIEIFSSEPWLYFKIKGNAFLHHMVRNLVGSFIQIGVGKQKLEWMAEVLAAKDRSIAAPTFSPDGLYLAQIAYPEHFLIPKPWLTNSWLPKEIFA</sequence>
<organism evidence="9 10">
    <name type="scientific">Polynucleobacter arcticus</name>
    <dbReference type="NCBI Taxonomy" id="1743165"/>
    <lineage>
        <taxon>Bacteria</taxon>
        <taxon>Pseudomonadati</taxon>
        <taxon>Pseudomonadota</taxon>
        <taxon>Betaproteobacteria</taxon>
        <taxon>Burkholderiales</taxon>
        <taxon>Burkholderiaceae</taxon>
        <taxon>Polynucleobacter</taxon>
    </lineage>
</organism>
<dbReference type="HAMAP" id="MF_00171">
    <property type="entry name" value="TruA"/>
    <property type="match status" value="1"/>
</dbReference>
<dbReference type="PANTHER" id="PTHR11142:SF0">
    <property type="entry name" value="TRNA PSEUDOURIDINE SYNTHASE-LIKE 1"/>
    <property type="match status" value="1"/>
</dbReference>
<dbReference type="SUPFAM" id="SSF55120">
    <property type="entry name" value="Pseudouridine synthase"/>
    <property type="match status" value="1"/>
</dbReference>
<evidence type="ECO:0000259" key="8">
    <source>
        <dbReference type="Pfam" id="PF01416"/>
    </source>
</evidence>
<dbReference type="CDD" id="cd02570">
    <property type="entry name" value="PseudoU_synth_EcTruA"/>
    <property type="match status" value="1"/>
</dbReference>
<keyword evidence="2 4" id="KW-0819">tRNA processing</keyword>
<dbReference type="Proteomes" id="UP000501090">
    <property type="component" value="Chromosome"/>
</dbReference>
<comment type="similarity">
    <text evidence="1 4 7">Belongs to the tRNA pseudouridine synthase TruA family.</text>
</comment>
<accession>A0A6M9PJ89</accession>
<comment type="subunit">
    <text evidence="4">Homodimer.</text>
</comment>
<dbReference type="PANTHER" id="PTHR11142">
    <property type="entry name" value="PSEUDOURIDYLATE SYNTHASE"/>
    <property type="match status" value="1"/>
</dbReference>
<keyword evidence="10" id="KW-1185">Reference proteome</keyword>
<evidence type="ECO:0000256" key="5">
    <source>
        <dbReference type="PIRSR" id="PIRSR001430-1"/>
    </source>
</evidence>
<feature type="active site" description="Nucleophile" evidence="4 5">
    <location>
        <position position="57"/>
    </location>
</feature>
<dbReference type="GO" id="GO:0031119">
    <property type="term" value="P:tRNA pseudouridine synthesis"/>
    <property type="evidence" value="ECO:0007669"/>
    <property type="project" value="UniProtKB-UniRule"/>
</dbReference>
<dbReference type="NCBIfam" id="TIGR00071">
    <property type="entry name" value="hisT_truA"/>
    <property type="match status" value="1"/>
</dbReference>
<dbReference type="PIRSF" id="PIRSF001430">
    <property type="entry name" value="tRNA_psdUrid_synth"/>
    <property type="match status" value="1"/>
</dbReference>
<evidence type="ECO:0000313" key="9">
    <source>
        <dbReference type="EMBL" id="QKM60509.1"/>
    </source>
</evidence>
<comment type="function">
    <text evidence="4">Formation of pseudouridine at positions 38, 39 and 40 in the anticodon stem and loop of transfer RNAs.</text>
</comment>
<dbReference type="GO" id="GO:0160147">
    <property type="term" value="F:tRNA pseudouridine(38-40) synthase activity"/>
    <property type="evidence" value="ECO:0007669"/>
    <property type="project" value="UniProtKB-EC"/>
</dbReference>
<evidence type="ECO:0000256" key="1">
    <source>
        <dbReference type="ARBA" id="ARBA00009375"/>
    </source>
</evidence>
<evidence type="ECO:0000256" key="2">
    <source>
        <dbReference type="ARBA" id="ARBA00022694"/>
    </source>
</evidence>
<comment type="caution">
    <text evidence="4">Lacks conserved residue(s) required for the propagation of feature annotation.</text>
</comment>
<proteinExistence type="inferred from homology"/>
<evidence type="ECO:0000256" key="4">
    <source>
        <dbReference type="HAMAP-Rule" id="MF_00171"/>
    </source>
</evidence>
<dbReference type="InterPro" id="IPR001406">
    <property type="entry name" value="PsdUridine_synth_TruA"/>
</dbReference>
<dbReference type="InterPro" id="IPR020094">
    <property type="entry name" value="TruA/RsuA/RluB/E/F_N"/>
</dbReference>
<keyword evidence="3 4" id="KW-0413">Isomerase</keyword>
<comment type="catalytic activity">
    <reaction evidence="4 7">
        <text>uridine(38/39/40) in tRNA = pseudouridine(38/39/40) in tRNA</text>
        <dbReference type="Rhea" id="RHEA:22376"/>
        <dbReference type="Rhea" id="RHEA-COMP:10085"/>
        <dbReference type="Rhea" id="RHEA-COMP:10087"/>
        <dbReference type="ChEBI" id="CHEBI:65314"/>
        <dbReference type="ChEBI" id="CHEBI:65315"/>
        <dbReference type="EC" id="5.4.99.12"/>
    </reaction>
</comment>
<gene>
    <name evidence="4" type="primary">truA</name>
    <name evidence="9" type="ORF">DN92_05310</name>
</gene>
<feature type="domain" description="Pseudouridine synthase I TruA alpha/beta" evidence="8">
    <location>
        <begin position="8"/>
        <end position="109"/>
    </location>
</feature>
<evidence type="ECO:0000256" key="6">
    <source>
        <dbReference type="PIRSR" id="PIRSR001430-2"/>
    </source>
</evidence>
<dbReference type="Gene3D" id="3.30.70.660">
    <property type="entry name" value="Pseudouridine synthase I, catalytic domain, C-terminal subdomain"/>
    <property type="match status" value="1"/>
</dbReference>
<dbReference type="InterPro" id="IPR020103">
    <property type="entry name" value="PsdUridine_synth_cat_dom_sf"/>
</dbReference>
<feature type="domain" description="Pseudouridine synthase I TruA alpha/beta" evidence="8">
    <location>
        <begin position="152"/>
        <end position="254"/>
    </location>
</feature>
<dbReference type="RefSeq" id="WP_173960270.1">
    <property type="nucleotide sequence ID" value="NZ_CBCSCC010000002.1"/>
</dbReference>
<dbReference type="Pfam" id="PF01416">
    <property type="entry name" value="PseudoU_synth_1"/>
    <property type="match status" value="2"/>
</dbReference>
<dbReference type="EC" id="5.4.99.12" evidence="4"/>
<name>A0A6M9PJ89_9BURK</name>
<dbReference type="EMBL" id="CP028940">
    <property type="protein sequence ID" value="QKM60509.1"/>
    <property type="molecule type" value="Genomic_DNA"/>
</dbReference>
<dbReference type="KEGG" id="pard:DN92_05310"/>
<dbReference type="GO" id="GO:0003723">
    <property type="term" value="F:RNA binding"/>
    <property type="evidence" value="ECO:0007669"/>
    <property type="project" value="InterPro"/>
</dbReference>
<dbReference type="InterPro" id="IPR020095">
    <property type="entry name" value="PsdUridine_synth_TruA_C"/>
</dbReference>
<dbReference type="InterPro" id="IPR020097">
    <property type="entry name" value="PsdUridine_synth_TruA_a/b_dom"/>
</dbReference>
<evidence type="ECO:0000256" key="3">
    <source>
        <dbReference type="ARBA" id="ARBA00023235"/>
    </source>
</evidence>
<dbReference type="AlphaFoldDB" id="A0A6M9PJ89"/>
<evidence type="ECO:0000313" key="10">
    <source>
        <dbReference type="Proteomes" id="UP000501090"/>
    </source>
</evidence>
<reference evidence="9 10" key="1">
    <citation type="submission" date="2018-04" db="EMBL/GenBank/DDBJ databases">
        <title>Polynucleobacter sp. UK-Long2-W17 genome.</title>
        <authorList>
            <person name="Hahn M.W."/>
        </authorList>
    </citation>
    <scope>NUCLEOTIDE SEQUENCE [LARGE SCALE GENOMIC DNA]</scope>
    <source>
        <strain evidence="9 10">UK-Long2-W17</strain>
    </source>
</reference>
<protein>
    <recommendedName>
        <fullName evidence="4">tRNA pseudouridine synthase A</fullName>
        <ecNumber evidence="4">5.4.99.12</ecNumber>
    </recommendedName>
    <alternativeName>
        <fullName evidence="4">tRNA pseudouridine(38-40) synthase</fullName>
    </alternativeName>
    <alternativeName>
        <fullName evidence="4">tRNA pseudouridylate synthase I</fullName>
    </alternativeName>
    <alternativeName>
        <fullName evidence="4">tRNA-uridine isomerase I</fullName>
    </alternativeName>
</protein>
<evidence type="ECO:0000256" key="7">
    <source>
        <dbReference type="RuleBase" id="RU003792"/>
    </source>
</evidence>
<dbReference type="FunFam" id="3.30.70.580:FF:000001">
    <property type="entry name" value="tRNA pseudouridine synthase A"/>
    <property type="match status" value="1"/>
</dbReference>
<feature type="binding site" evidence="4 6">
    <location>
        <position position="115"/>
    </location>
    <ligand>
        <name>substrate</name>
    </ligand>
</feature>
<dbReference type="Gene3D" id="3.30.70.580">
    <property type="entry name" value="Pseudouridine synthase I, catalytic domain, N-terminal subdomain"/>
    <property type="match status" value="1"/>
</dbReference>